<evidence type="ECO:0000256" key="3">
    <source>
        <dbReference type="ARBA" id="ARBA00022530"/>
    </source>
</evidence>
<organism evidence="16 17">
    <name type="scientific">Callipepla squamata</name>
    <name type="common">Scaled quail</name>
    <dbReference type="NCBI Taxonomy" id="9009"/>
    <lineage>
        <taxon>Eukaryota</taxon>
        <taxon>Metazoa</taxon>
        <taxon>Chordata</taxon>
        <taxon>Craniata</taxon>
        <taxon>Vertebrata</taxon>
        <taxon>Euteleostomi</taxon>
        <taxon>Archelosauria</taxon>
        <taxon>Archosauria</taxon>
        <taxon>Dinosauria</taxon>
        <taxon>Saurischia</taxon>
        <taxon>Theropoda</taxon>
        <taxon>Coelurosauria</taxon>
        <taxon>Aves</taxon>
        <taxon>Neognathae</taxon>
        <taxon>Galloanserae</taxon>
        <taxon>Galliformes</taxon>
        <taxon>Odontophoridae</taxon>
        <taxon>Callipepla</taxon>
    </lineage>
</organism>
<dbReference type="GO" id="GO:0004222">
    <property type="term" value="F:metalloendopeptidase activity"/>
    <property type="evidence" value="ECO:0007669"/>
    <property type="project" value="InterPro"/>
</dbReference>
<dbReference type="Pfam" id="PF19236">
    <property type="entry name" value="ADAMTS_CR_3"/>
    <property type="match status" value="1"/>
</dbReference>
<feature type="domain" description="GON" evidence="15">
    <location>
        <begin position="961"/>
        <end position="1160"/>
    </location>
</feature>
<evidence type="ECO:0000256" key="8">
    <source>
        <dbReference type="ARBA" id="ARBA00022801"/>
    </source>
</evidence>
<dbReference type="InterPro" id="IPR010294">
    <property type="entry name" value="ADAMTS_spacer1"/>
</dbReference>
<evidence type="ECO:0000256" key="11">
    <source>
        <dbReference type="ARBA" id="ARBA00023145"/>
    </source>
</evidence>
<dbReference type="GO" id="GO:0006508">
    <property type="term" value="P:proteolysis"/>
    <property type="evidence" value="ECO:0007669"/>
    <property type="project" value="UniProtKB-KW"/>
</dbReference>
<sequence length="1160" mass="129283">MCVPKEREAPVVDGAWGTWSPFGTCSRTCGGGIKTAIRECNRPEPKNGGKYCVGRRMKFKSCNTEPCSKLKKDFRDEQCADFDGKHFNINGLPTNVRWVPKYSGILMKDRCKLFCRVAGNTAYYQLRDRVIDGTPCGPDTNDICVQGLCRQAGCDHVLNSKARRDKCGVCGGDNSSCKTVAGTFNTVHYGYNVVVRIPAGATNIDVRQHSYSGKPEDDNYLALSNSQGDFILNGDFVVSMFKREIKVGNAVIEYSGSDNAIERINSTDRIEQEITLQVLSVGNLYNPDVRYTFNIPIEDKPQQFYWNAYGPWQPCSKLCQGERKRKPVCTRESDQLTVSDQRCDWIPQPDPITEPCGTECELRWHVARRSECTAQCGLGYRMLEIYCSKYNRLEGKTEKVDDRFCSSQAKPSTREKCTGECNVGGWRYSAWTECSKSCGGGTRRRRAMCVSTYNDVLDDSKCSQQEKLTVQRCSDFLCPQWKTGDWSECTVTCGQGYQMRAVKCVVGTYMSVVDDNECNAATKPTDTQCSATCGKGTRMRYVSCRDEQGSVADESACFHLPKPSATEMCTVTPCGQWKALEWSSCSVTCGQGKATRQVICIDYSDQLVDRSECDPDDLPATEQDCSMSPCHPNSHDYGRPIHPFLYPDHRLKLHPGGSPNRNRAHIPGGNQWRIGPWGACSSTCAGGFQRRVVVCQDENGYTANNCDEKTKPMEQRSCESGPCPQWAYGNWGECTKPCGAGTRTRLVVCQRPNGERFTDLSCEILDKPPDREQCNVQDCPRDAAWSAGPWSSCMKTCGEAARYRKVFCVDESKQVQSSAHCDASKRPPEMESCGLPPCEYIWITGEWSECSVTCGKGYRQRLVSCSEIYTGKDHYEYGYQNTVSCPGTQPPNIQPCYLGECPVSASWRVSNWGSCSVTCGVGVMHRSVQCLTNDDQLSSLCHADLKPEERRTCHNVHDCELPRSCSDVKNLKGVTEDGEYFLKVKGKTLKVYCSGMQTDIPKEYVTLVNGDAENFSEVYGYRLHNPTECPYNGSRREDCQCRKDYTAAGFSTFSKVRLDLNTMQIITTDLQFARTHDGRPVPYATAGDCYSAAKCPQGRFSIDLYGTGLSLTGTAKWLSQGNYAVSEIQKSPNIQETQRILVKAAGNACLRELGLNQDVY</sequence>
<evidence type="ECO:0000256" key="14">
    <source>
        <dbReference type="PIRSR" id="PIRSR613273-3"/>
    </source>
</evidence>
<feature type="disulfide bond" evidence="14">
    <location>
        <begin position="25"/>
        <end position="62"/>
    </location>
</feature>
<dbReference type="SUPFAM" id="SSF82895">
    <property type="entry name" value="TSP-1 type 1 repeat"/>
    <property type="match status" value="11"/>
</dbReference>
<dbReference type="OrthoDB" id="5948003at2759"/>
<dbReference type="InterPro" id="IPR036383">
    <property type="entry name" value="TSP1_rpt_sf"/>
</dbReference>
<proteinExistence type="predicted"/>
<dbReference type="PRINTS" id="PR01857">
    <property type="entry name" value="ADAMTSFAMILY"/>
</dbReference>
<keyword evidence="8" id="KW-0378">Hydrolase</keyword>
<evidence type="ECO:0000256" key="13">
    <source>
        <dbReference type="ARBA" id="ARBA00023180"/>
    </source>
</evidence>
<evidence type="ECO:0000256" key="12">
    <source>
        <dbReference type="ARBA" id="ARBA00023157"/>
    </source>
</evidence>
<dbReference type="InterPro" id="IPR013273">
    <property type="entry name" value="ADAMTS/ADAMTS-like"/>
</dbReference>
<dbReference type="FunFam" id="2.20.100.10:FF:000010">
    <property type="entry name" value="ADAM metallopeptidase with thrombospondin type 1 motif 9"/>
    <property type="match status" value="1"/>
</dbReference>
<protein>
    <recommendedName>
        <fullName evidence="15">GON domain-containing protein</fullName>
    </recommendedName>
</protein>
<dbReference type="PROSITE" id="PS51046">
    <property type="entry name" value="GON"/>
    <property type="match status" value="1"/>
</dbReference>
<dbReference type="Pfam" id="PF19030">
    <property type="entry name" value="TSP1_ADAMTS"/>
    <property type="match status" value="9"/>
</dbReference>
<keyword evidence="10" id="KW-0482">Metalloprotease</keyword>
<dbReference type="STRING" id="9009.A0A226NKW7"/>
<dbReference type="AlphaFoldDB" id="A0A226NKW7"/>
<feature type="disulfide bond" evidence="14">
    <location>
        <begin position="29"/>
        <end position="67"/>
    </location>
</feature>
<accession>A0A226NKW7</accession>
<dbReference type="PANTHER" id="PTHR13723:SF33">
    <property type="entry name" value="A DISINTEGRIN AND METALLOPROTEINASE WITH THROMBOSPONDIN MOTIFS 9"/>
    <property type="match status" value="1"/>
</dbReference>
<evidence type="ECO:0000256" key="6">
    <source>
        <dbReference type="ARBA" id="ARBA00022729"/>
    </source>
</evidence>
<dbReference type="FunFam" id="2.20.100.10:FF:000040">
    <property type="entry name" value="ADAM metallopeptidase with thrombospondin type 1 motif 9"/>
    <property type="match status" value="1"/>
</dbReference>
<evidence type="ECO:0000256" key="2">
    <source>
        <dbReference type="ARBA" id="ARBA00022525"/>
    </source>
</evidence>
<dbReference type="Pfam" id="PF08685">
    <property type="entry name" value="GON"/>
    <property type="match status" value="1"/>
</dbReference>
<dbReference type="Proteomes" id="UP000198323">
    <property type="component" value="Unassembled WGS sequence"/>
</dbReference>
<dbReference type="FunFam" id="2.20.100.10:FF:000005">
    <property type="entry name" value="ADAM metallopeptidase with thrombospondin type 1 motif 9"/>
    <property type="match status" value="6"/>
</dbReference>
<dbReference type="Pfam" id="PF05986">
    <property type="entry name" value="ADAMTS_spacer1"/>
    <property type="match status" value="1"/>
</dbReference>
<dbReference type="FunFam" id="2.20.100.10:FF:000006">
    <property type="entry name" value="A disintegrin and metalloproteinase with thrombospondin motifs 1"/>
    <property type="match status" value="1"/>
</dbReference>
<feature type="disulfide bond" evidence="14">
    <location>
        <begin position="40"/>
        <end position="52"/>
    </location>
</feature>
<dbReference type="FunFam" id="2.60.120.830:FF:000001">
    <property type="entry name" value="A disintegrin and metalloproteinase with thrombospondin motifs 1"/>
    <property type="match status" value="1"/>
</dbReference>
<keyword evidence="2" id="KW-0964">Secreted</keyword>
<keyword evidence="3" id="KW-0272">Extracellular matrix</keyword>
<keyword evidence="13" id="KW-0325">Glycoprotein</keyword>
<evidence type="ECO:0000313" key="17">
    <source>
        <dbReference type="Proteomes" id="UP000198323"/>
    </source>
</evidence>
<dbReference type="GO" id="GO:0031012">
    <property type="term" value="C:extracellular matrix"/>
    <property type="evidence" value="ECO:0007669"/>
    <property type="project" value="TreeGrafter"/>
</dbReference>
<gene>
    <name evidence="16" type="ORF">ASZ78_014585</name>
</gene>
<dbReference type="GO" id="GO:0030198">
    <property type="term" value="P:extracellular matrix organization"/>
    <property type="evidence" value="ECO:0007669"/>
    <property type="project" value="InterPro"/>
</dbReference>
<keyword evidence="17" id="KW-1185">Reference proteome</keyword>
<keyword evidence="12 14" id="KW-1015">Disulfide bond</keyword>
<evidence type="ECO:0000256" key="7">
    <source>
        <dbReference type="ARBA" id="ARBA00022737"/>
    </source>
</evidence>
<evidence type="ECO:0000256" key="1">
    <source>
        <dbReference type="ARBA" id="ARBA00004498"/>
    </source>
</evidence>
<keyword evidence="7" id="KW-0677">Repeat</keyword>
<dbReference type="InterPro" id="IPR045371">
    <property type="entry name" value="ADAMTS_CR_3"/>
</dbReference>
<dbReference type="InterPro" id="IPR050439">
    <property type="entry name" value="ADAMTS_ADAMTS-like"/>
</dbReference>
<evidence type="ECO:0000256" key="4">
    <source>
        <dbReference type="ARBA" id="ARBA00022670"/>
    </source>
</evidence>
<keyword evidence="9" id="KW-0862">Zinc</keyword>
<dbReference type="SMART" id="SM00209">
    <property type="entry name" value="TSP1"/>
    <property type="match status" value="12"/>
</dbReference>
<dbReference type="InterPro" id="IPR000884">
    <property type="entry name" value="TSP1_rpt"/>
</dbReference>
<dbReference type="EMBL" id="MCFN01000023">
    <property type="protein sequence ID" value="OXB68124.1"/>
    <property type="molecule type" value="Genomic_DNA"/>
</dbReference>
<reference evidence="16 17" key="1">
    <citation type="submission" date="2016-07" db="EMBL/GenBank/DDBJ databases">
        <title>Disparate Historic Effective Population Sizes Predicted by Modern Levels of Genome Diversity for the Scaled Quail (Callipepla squamata) and the Northern Bobwhite (Colinus virginianus): Inferences from First and Second Generation Draft Genome Assemblies for Sympatric New World Quail.</title>
        <authorList>
            <person name="Oldeschulte D.L."/>
            <person name="Halley Y.A."/>
            <person name="Bhattarai E.K."/>
            <person name="Brashear W.A."/>
            <person name="Hill J."/>
            <person name="Metz R.P."/>
            <person name="Johnson C.D."/>
            <person name="Rollins D."/>
            <person name="Peterson M.J."/>
            <person name="Bickhart D.M."/>
            <person name="Decker J.E."/>
            <person name="Seabury C.M."/>
        </authorList>
    </citation>
    <scope>NUCLEOTIDE SEQUENCE [LARGE SCALE GENOMIC DNA]</scope>
    <source>
        <strain evidence="16 17">Texas</strain>
        <tissue evidence="16">Leg muscle</tissue>
    </source>
</reference>
<dbReference type="GO" id="GO:0008270">
    <property type="term" value="F:zinc ion binding"/>
    <property type="evidence" value="ECO:0007669"/>
    <property type="project" value="InterPro"/>
</dbReference>
<evidence type="ECO:0000256" key="5">
    <source>
        <dbReference type="ARBA" id="ARBA00022723"/>
    </source>
</evidence>
<dbReference type="Pfam" id="PF00090">
    <property type="entry name" value="TSP_1"/>
    <property type="match status" value="1"/>
</dbReference>
<evidence type="ECO:0000259" key="15">
    <source>
        <dbReference type="PROSITE" id="PS51046"/>
    </source>
</evidence>
<dbReference type="Gene3D" id="2.20.100.10">
    <property type="entry name" value="Thrombospondin type-1 (TSP1) repeat"/>
    <property type="match status" value="10"/>
</dbReference>
<dbReference type="PANTHER" id="PTHR13723">
    <property type="entry name" value="ADAMTS A DISINTEGRIN AND METALLOPROTEASE WITH THROMBOSPONDIN MOTIFS PROTEASE"/>
    <property type="match status" value="1"/>
</dbReference>
<comment type="caution">
    <text evidence="16">The sequence shown here is derived from an EMBL/GenBank/DDBJ whole genome shotgun (WGS) entry which is preliminary data.</text>
</comment>
<name>A0A226NKW7_CALSU</name>
<keyword evidence="5" id="KW-0479">Metal-binding</keyword>
<dbReference type="Gene3D" id="2.60.120.830">
    <property type="match status" value="1"/>
</dbReference>
<evidence type="ECO:0000256" key="10">
    <source>
        <dbReference type="ARBA" id="ARBA00023049"/>
    </source>
</evidence>
<evidence type="ECO:0000256" key="9">
    <source>
        <dbReference type="ARBA" id="ARBA00022833"/>
    </source>
</evidence>
<dbReference type="PROSITE" id="PS50092">
    <property type="entry name" value="TSP1"/>
    <property type="match status" value="10"/>
</dbReference>
<keyword evidence="6" id="KW-0732">Signal</keyword>
<keyword evidence="4" id="KW-0645">Protease</keyword>
<keyword evidence="11" id="KW-0865">Zymogen</keyword>
<dbReference type="InterPro" id="IPR012314">
    <property type="entry name" value="Pept_M12B_GON-ADAMTSs"/>
</dbReference>
<evidence type="ECO:0000313" key="16">
    <source>
        <dbReference type="EMBL" id="OXB68124.1"/>
    </source>
</evidence>
<comment type="subcellular location">
    <subcellularLocation>
        <location evidence="1">Secreted</location>
        <location evidence="1">Extracellular space</location>
        <location evidence="1">Extracellular matrix</location>
    </subcellularLocation>
</comment>